<gene>
    <name evidence="6" type="ORF">IPO85_19355</name>
</gene>
<evidence type="ECO:0000256" key="4">
    <source>
        <dbReference type="ARBA" id="ARBA00023136"/>
    </source>
</evidence>
<feature type="transmembrane region" description="Helical" evidence="5">
    <location>
        <begin position="80"/>
        <end position="108"/>
    </location>
</feature>
<feature type="transmembrane region" description="Helical" evidence="5">
    <location>
        <begin position="281"/>
        <end position="299"/>
    </location>
</feature>
<feature type="transmembrane region" description="Helical" evidence="5">
    <location>
        <begin position="394"/>
        <end position="411"/>
    </location>
</feature>
<reference evidence="6 7" key="1">
    <citation type="submission" date="2020-10" db="EMBL/GenBank/DDBJ databases">
        <title>Connecting structure to function with the recovery of over 1000 high-quality activated sludge metagenome-assembled genomes encoding full-length rRNA genes using long-read sequencing.</title>
        <authorList>
            <person name="Singleton C.M."/>
            <person name="Petriglieri F."/>
            <person name="Kristensen J.M."/>
            <person name="Kirkegaard R.H."/>
            <person name="Michaelsen T.Y."/>
            <person name="Andersen M.H."/>
            <person name="Karst S.M."/>
            <person name="Dueholm M.S."/>
            <person name="Nielsen P.H."/>
            <person name="Albertsen M."/>
        </authorList>
    </citation>
    <scope>NUCLEOTIDE SEQUENCE [LARGE SCALE GENOMIC DNA]</scope>
    <source>
        <strain evidence="6">Ribe_18-Q3-R11-54_BAT3C.373</strain>
    </source>
</reference>
<comment type="caution">
    <text evidence="6">The sequence shown here is derived from an EMBL/GenBank/DDBJ whole genome shotgun (WGS) entry which is preliminary data.</text>
</comment>
<feature type="transmembrane region" description="Helical" evidence="5">
    <location>
        <begin position="186"/>
        <end position="211"/>
    </location>
</feature>
<proteinExistence type="predicted"/>
<feature type="transmembrane region" description="Helical" evidence="5">
    <location>
        <begin position="352"/>
        <end position="374"/>
    </location>
</feature>
<dbReference type="Pfam" id="PF13520">
    <property type="entry name" value="AA_permease_2"/>
    <property type="match status" value="1"/>
</dbReference>
<dbReference type="EMBL" id="JADKFW010000021">
    <property type="protein sequence ID" value="MBK9719630.1"/>
    <property type="molecule type" value="Genomic_DNA"/>
</dbReference>
<evidence type="ECO:0000313" key="6">
    <source>
        <dbReference type="EMBL" id="MBK9719630.1"/>
    </source>
</evidence>
<dbReference type="PANTHER" id="PTHR11785:SF512">
    <property type="entry name" value="SOBREMESA, ISOFORM B"/>
    <property type="match status" value="1"/>
</dbReference>
<feature type="transmembrane region" description="Helical" evidence="5">
    <location>
        <begin position="128"/>
        <end position="146"/>
    </location>
</feature>
<dbReference type="PANTHER" id="PTHR11785">
    <property type="entry name" value="AMINO ACID TRANSPORTER"/>
    <property type="match status" value="1"/>
</dbReference>
<feature type="transmembrane region" description="Helical" evidence="5">
    <location>
        <begin position="33"/>
        <end position="59"/>
    </location>
</feature>
<evidence type="ECO:0000313" key="7">
    <source>
        <dbReference type="Proteomes" id="UP000808349"/>
    </source>
</evidence>
<dbReference type="GO" id="GO:0015179">
    <property type="term" value="F:L-amino acid transmembrane transporter activity"/>
    <property type="evidence" value="ECO:0007669"/>
    <property type="project" value="TreeGrafter"/>
</dbReference>
<evidence type="ECO:0000256" key="2">
    <source>
        <dbReference type="ARBA" id="ARBA00022692"/>
    </source>
</evidence>
<dbReference type="GO" id="GO:0016020">
    <property type="term" value="C:membrane"/>
    <property type="evidence" value="ECO:0007669"/>
    <property type="project" value="UniProtKB-SubCell"/>
</dbReference>
<keyword evidence="4 5" id="KW-0472">Membrane</keyword>
<protein>
    <submittedName>
        <fullName evidence="6">Amino acid permease</fullName>
    </submittedName>
</protein>
<accession>A0A9D7SDH7</accession>
<dbReference type="AlphaFoldDB" id="A0A9D7SDH7"/>
<feature type="transmembrane region" description="Helical" evidence="5">
    <location>
        <begin position="417"/>
        <end position="435"/>
    </location>
</feature>
<evidence type="ECO:0000256" key="3">
    <source>
        <dbReference type="ARBA" id="ARBA00022989"/>
    </source>
</evidence>
<evidence type="ECO:0000256" key="1">
    <source>
        <dbReference type="ARBA" id="ARBA00004141"/>
    </source>
</evidence>
<feature type="transmembrane region" description="Helical" evidence="5">
    <location>
        <begin position="155"/>
        <end position="174"/>
    </location>
</feature>
<dbReference type="InterPro" id="IPR002293">
    <property type="entry name" value="AA/rel_permease1"/>
</dbReference>
<evidence type="ECO:0000256" key="5">
    <source>
        <dbReference type="SAM" id="Phobius"/>
    </source>
</evidence>
<dbReference type="InterPro" id="IPR050598">
    <property type="entry name" value="AminoAcid_Transporter"/>
</dbReference>
<dbReference type="Gene3D" id="1.20.1740.10">
    <property type="entry name" value="Amino acid/polyamine transporter I"/>
    <property type="match status" value="1"/>
</dbReference>
<name>A0A9D7SDH7_9BACT</name>
<feature type="transmembrane region" description="Helical" evidence="5">
    <location>
        <begin position="232"/>
        <end position="251"/>
    </location>
</feature>
<dbReference type="PIRSF" id="PIRSF006060">
    <property type="entry name" value="AA_transporter"/>
    <property type="match status" value="1"/>
</dbReference>
<organism evidence="6 7">
    <name type="scientific">Candidatus Defluviibacterium haderslevense</name>
    <dbReference type="NCBI Taxonomy" id="2981993"/>
    <lineage>
        <taxon>Bacteria</taxon>
        <taxon>Pseudomonadati</taxon>
        <taxon>Bacteroidota</taxon>
        <taxon>Saprospiria</taxon>
        <taxon>Saprospirales</taxon>
        <taxon>Saprospiraceae</taxon>
        <taxon>Candidatus Defluviibacterium</taxon>
    </lineage>
</organism>
<sequence>MNIEKNKLNVFSLTMIVISLVIGMGIFRTASDAALAAGTPSIFFCAWIFGGVIALFGALSYAEIGSRYPIIGGYYKIFSYAFHPSLAFALNCVILISNAASLAGVALIGTEYIAPVLSDHAISDLGKSWIAMSAILTFYGVNLLGLRMSSNTQNVLMIIKIGMILILILSLFFINHSAEQITEQAVSLSSTSILGAFGAALVSVCFTYGGYQQSINFGGEVNDAKRVLPRGIIMGIFIVIILYLSVNYAYYKIIGFEELKHAKGIASIIAEKIFGPIGKTVFSVLLFTAVLAYVNVLLLSNPRVMFAMADDGILPKIFQKRTQEKDVLIVSLTVFTLITIIILFFANTFDKILGFAMFLDSIGMATSAATLFVIRKKTAHLDGTGIYKMKLFPIATLIFIGAYLFVSFTIIRNTPWLAGIGALVFVTFLGLYFVIKKWNIK</sequence>
<dbReference type="Proteomes" id="UP000808349">
    <property type="component" value="Unassembled WGS sequence"/>
</dbReference>
<keyword evidence="2 5" id="KW-0812">Transmembrane</keyword>
<keyword evidence="3 5" id="KW-1133">Transmembrane helix</keyword>
<comment type="subcellular location">
    <subcellularLocation>
        <location evidence="1">Membrane</location>
        <topology evidence="1">Multi-pass membrane protein</topology>
    </subcellularLocation>
</comment>
<feature type="transmembrane region" description="Helical" evidence="5">
    <location>
        <begin position="327"/>
        <end position="346"/>
    </location>
</feature>
<feature type="transmembrane region" description="Helical" evidence="5">
    <location>
        <begin position="7"/>
        <end position="27"/>
    </location>
</feature>